<dbReference type="Proteomes" id="UP000053424">
    <property type="component" value="Unassembled WGS sequence"/>
</dbReference>
<dbReference type="EMBL" id="KN831801">
    <property type="protein sequence ID" value="KIM36971.1"/>
    <property type="molecule type" value="Genomic_DNA"/>
</dbReference>
<evidence type="ECO:0000256" key="1">
    <source>
        <dbReference type="SAM" id="MobiDB-lite"/>
    </source>
</evidence>
<dbReference type="HOGENOM" id="CLU_1981844_0_0_1"/>
<keyword evidence="3" id="KW-1185">Reference proteome</keyword>
<sequence length="126" mass="13592">MCAPSSSTTVDVSQDNWEVDVPQFVVLFIIKFKVVINSSVRRNGRREGECGRFSRALDRAGGMELTVPRNGADMGQASGIPPPYEGCDGEKSDAPLITDKYSQSISLRGLSSAAVVDEARLEEGCH</sequence>
<organism evidence="2 3">
    <name type="scientific">Hebeloma cylindrosporum</name>
    <dbReference type="NCBI Taxonomy" id="76867"/>
    <lineage>
        <taxon>Eukaryota</taxon>
        <taxon>Fungi</taxon>
        <taxon>Dikarya</taxon>
        <taxon>Basidiomycota</taxon>
        <taxon>Agaricomycotina</taxon>
        <taxon>Agaricomycetes</taxon>
        <taxon>Agaricomycetidae</taxon>
        <taxon>Agaricales</taxon>
        <taxon>Agaricineae</taxon>
        <taxon>Hymenogastraceae</taxon>
        <taxon>Hebeloma</taxon>
    </lineage>
</organism>
<gene>
    <name evidence="2" type="ORF">M413DRAFT_448867</name>
</gene>
<dbReference type="AlphaFoldDB" id="A0A0C3BZV0"/>
<feature type="region of interest" description="Disordered" evidence="1">
    <location>
        <begin position="68"/>
        <end position="93"/>
    </location>
</feature>
<proteinExistence type="predicted"/>
<evidence type="ECO:0000313" key="3">
    <source>
        <dbReference type="Proteomes" id="UP000053424"/>
    </source>
</evidence>
<reference evidence="2 3" key="1">
    <citation type="submission" date="2014-04" db="EMBL/GenBank/DDBJ databases">
        <authorList>
            <consortium name="DOE Joint Genome Institute"/>
            <person name="Kuo A."/>
            <person name="Gay G."/>
            <person name="Dore J."/>
            <person name="Kohler A."/>
            <person name="Nagy L.G."/>
            <person name="Floudas D."/>
            <person name="Copeland A."/>
            <person name="Barry K.W."/>
            <person name="Cichocki N."/>
            <person name="Veneault-Fourrey C."/>
            <person name="LaButti K."/>
            <person name="Lindquist E.A."/>
            <person name="Lipzen A."/>
            <person name="Lundell T."/>
            <person name="Morin E."/>
            <person name="Murat C."/>
            <person name="Sun H."/>
            <person name="Tunlid A."/>
            <person name="Henrissat B."/>
            <person name="Grigoriev I.V."/>
            <person name="Hibbett D.S."/>
            <person name="Martin F."/>
            <person name="Nordberg H.P."/>
            <person name="Cantor M.N."/>
            <person name="Hua S.X."/>
        </authorList>
    </citation>
    <scope>NUCLEOTIDE SEQUENCE [LARGE SCALE GENOMIC DNA]</scope>
    <source>
        <strain evidence="3">h7</strain>
    </source>
</reference>
<name>A0A0C3BZV0_HEBCY</name>
<evidence type="ECO:0000313" key="2">
    <source>
        <dbReference type="EMBL" id="KIM36971.1"/>
    </source>
</evidence>
<protein>
    <submittedName>
        <fullName evidence="2">Uncharacterized protein</fullName>
    </submittedName>
</protein>
<accession>A0A0C3BZV0</accession>
<reference evidence="3" key="2">
    <citation type="submission" date="2015-01" db="EMBL/GenBank/DDBJ databases">
        <title>Evolutionary Origins and Diversification of the Mycorrhizal Mutualists.</title>
        <authorList>
            <consortium name="DOE Joint Genome Institute"/>
            <consortium name="Mycorrhizal Genomics Consortium"/>
            <person name="Kohler A."/>
            <person name="Kuo A."/>
            <person name="Nagy L.G."/>
            <person name="Floudas D."/>
            <person name="Copeland A."/>
            <person name="Barry K.W."/>
            <person name="Cichocki N."/>
            <person name="Veneault-Fourrey C."/>
            <person name="LaButti K."/>
            <person name="Lindquist E.A."/>
            <person name="Lipzen A."/>
            <person name="Lundell T."/>
            <person name="Morin E."/>
            <person name="Murat C."/>
            <person name="Riley R."/>
            <person name="Ohm R."/>
            <person name="Sun H."/>
            <person name="Tunlid A."/>
            <person name="Henrissat B."/>
            <person name="Grigoriev I.V."/>
            <person name="Hibbett D.S."/>
            <person name="Martin F."/>
        </authorList>
    </citation>
    <scope>NUCLEOTIDE SEQUENCE [LARGE SCALE GENOMIC DNA]</scope>
    <source>
        <strain evidence="3">h7</strain>
    </source>
</reference>